<dbReference type="EMBL" id="JACXIY010000030">
    <property type="protein sequence ID" value="MBD2871444.1"/>
    <property type="molecule type" value="Genomic_DNA"/>
</dbReference>
<name>A0A927H9B4_9BACL</name>
<dbReference type="RefSeq" id="WP_190865239.1">
    <property type="nucleotide sequence ID" value="NZ_JACXIY010000030.1"/>
</dbReference>
<evidence type="ECO:0000256" key="1">
    <source>
        <dbReference type="SAM" id="Phobius"/>
    </source>
</evidence>
<keyword evidence="1" id="KW-0472">Membrane</keyword>
<sequence length="90" mass="10362">MNEKVKTTLWVLGYTFLAGTLLAVFSVLTEIYKYIFSLLAIYIGIRFFRRFETLGLRITFFVLGIFFYFLVAVIFAMVAFIRDNPLPAAG</sequence>
<evidence type="ECO:0000313" key="2">
    <source>
        <dbReference type="EMBL" id="MBD2871444.1"/>
    </source>
</evidence>
<feature type="transmembrane region" description="Helical" evidence="1">
    <location>
        <begin position="31"/>
        <end position="48"/>
    </location>
</feature>
<keyword evidence="3" id="KW-1185">Reference proteome</keyword>
<feature type="transmembrane region" description="Helical" evidence="1">
    <location>
        <begin position="7"/>
        <end position="25"/>
    </location>
</feature>
<dbReference type="Proteomes" id="UP000632125">
    <property type="component" value="Unassembled WGS sequence"/>
</dbReference>
<gene>
    <name evidence="2" type="ORF">IDH41_22915</name>
</gene>
<comment type="caution">
    <text evidence="2">The sequence shown here is derived from an EMBL/GenBank/DDBJ whole genome shotgun (WGS) entry which is preliminary data.</text>
</comment>
<feature type="transmembrane region" description="Helical" evidence="1">
    <location>
        <begin position="60"/>
        <end position="81"/>
    </location>
</feature>
<protein>
    <submittedName>
        <fullName evidence="2">Uncharacterized protein</fullName>
    </submittedName>
</protein>
<keyword evidence="1" id="KW-0812">Transmembrane</keyword>
<dbReference type="AlphaFoldDB" id="A0A927H9B4"/>
<evidence type="ECO:0000313" key="3">
    <source>
        <dbReference type="Proteomes" id="UP000632125"/>
    </source>
</evidence>
<proteinExistence type="predicted"/>
<accession>A0A927H9B4</accession>
<keyword evidence="1" id="KW-1133">Transmembrane helix</keyword>
<organism evidence="2 3">
    <name type="scientific">Paenibacillus arenilitoris</name>
    <dbReference type="NCBI Taxonomy" id="2772299"/>
    <lineage>
        <taxon>Bacteria</taxon>
        <taxon>Bacillati</taxon>
        <taxon>Bacillota</taxon>
        <taxon>Bacilli</taxon>
        <taxon>Bacillales</taxon>
        <taxon>Paenibacillaceae</taxon>
        <taxon>Paenibacillus</taxon>
    </lineage>
</organism>
<reference evidence="2" key="1">
    <citation type="submission" date="2020-09" db="EMBL/GenBank/DDBJ databases">
        <title>A novel bacterium of genus Paenibacillus, isolated from South China Sea.</title>
        <authorList>
            <person name="Huang H."/>
            <person name="Mo K."/>
            <person name="Hu Y."/>
        </authorList>
    </citation>
    <scope>NUCLEOTIDE SEQUENCE</scope>
    <source>
        <strain evidence="2">IB182493</strain>
    </source>
</reference>